<dbReference type="Proteomes" id="UP000285326">
    <property type="component" value="Unassembled WGS sequence"/>
</dbReference>
<reference evidence="1 2" key="1">
    <citation type="journal article" date="2018" name="BMC Genomics">
        <title>Comparative genome analyses reveal sequence features reflecting distinct modes of host-adaptation between dicot and monocot powdery mildew.</title>
        <authorList>
            <person name="Wu Y."/>
            <person name="Ma X."/>
            <person name="Pan Z."/>
            <person name="Kale S.D."/>
            <person name="Song Y."/>
            <person name="King H."/>
            <person name="Zhang Q."/>
            <person name="Presley C."/>
            <person name="Deng X."/>
            <person name="Wei C.I."/>
            <person name="Xiao S."/>
        </authorList>
    </citation>
    <scope>NUCLEOTIDE SEQUENCE [LARGE SCALE GENOMIC DNA]</scope>
    <source>
        <strain evidence="1">UMSG1</strain>
    </source>
</reference>
<gene>
    <name evidence="1" type="ORF">GcM1_c13717o15</name>
</gene>
<protein>
    <submittedName>
        <fullName evidence="1">Uncharacterized protein</fullName>
    </submittedName>
</protein>
<name>A0A420J764_9PEZI</name>
<evidence type="ECO:0000313" key="2">
    <source>
        <dbReference type="Proteomes" id="UP000285326"/>
    </source>
</evidence>
<organism evidence="1 2">
    <name type="scientific">Golovinomyces cichoracearum</name>
    <dbReference type="NCBI Taxonomy" id="62708"/>
    <lineage>
        <taxon>Eukaryota</taxon>
        <taxon>Fungi</taxon>
        <taxon>Dikarya</taxon>
        <taxon>Ascomycota</taxon>
        <taxon>Pezizomycotina</taxon>
        <taxon>Leotiomycetes</taxon>
        <taxon>Erysiphales</taxon>
        <taxon>Erysiphaceae</taxon>
        <taxon>Golovinomyces</taxon>
    </lineage>
</organism>
<sequence>MARWSVWRNLHLILSTTTLIEIDLHFESHRANTLTLKPAGSHWQNK</sequence>
<dbReference type="EMBL" id="MCBS01016959">
    <property type="protein sequence ID" value="RKF82625.1"/>
    <property type="molecule type" value="Genomic_DNA"/>
</dbReference>
<accession>A0A420J764</accession>
<evidence type="ECO:0000313" key="1">
    <source>
        <dbReference type="EMBL" id="RKF82625.1"/>
    </source>
</evidence>
<comment type="caution">
    <text evidence="1">The sequence shown here is derived from an EMBL/GenBank/DDBJ whole genome shotgun (WGS) entry which is preliminary data.</text>
</comment>
<proteinExistence type="predicted"/>
<dbReference type="AlphaFoldDB" id="A0A420J764"/>